<dbReference type="GO" id="GO:0160237">
    <property type="term" value="F:D-Ala-D-Ala dipeptidase activity"/>
    <property type="evidence" value="ECO:0007669"/>
    <property type="project" value="UniProtKB-EC"/>
</dbReference>
<sequence length="280" mass="32889">MYDIDYKIPLVDLEKIRAPHYQIPLDEQSPLFNEPMVNLKHYDLPFLSWHAITDGSNAPYGKPIQGSRQEGWLRKTIAEKLQRANQRLHPYGAELLILDAYRSIKCQKGLWTYFYERGRSEIVNASEEDLRQYALGYVRDPRKFDPYDGRTFPIHITGSSIDVVLRSRETGKWLNMGSEFEAIIEISATDYFERQLLQGLIADDDERLWNRRLLDWALRSEDFLNDPILFWHYDWGNQIWIKVKKAIFGEAPEKAWYGHIGPPAWTVEEAQLLVKDSKLQ</sequence>
<evidence type="ECO:0000313" key="9">
    <source>
        <dbReference type="EMBL" id="WDE00962.1"/>
    </source>
</evidence>
<keyword evidence="7" id="KW-0482">Metalloprotease</keyword>
<keyword evidence="6" id="KW-0224">Dipeptidase</keyword>
<comment type="catalytic activity">
    <reaction evidence="1">
        <text>D-alanyl-D-alanine + H2O = 2 D-alanine</text>
        <dbReference type="Rhea" id="RHEA:20661"/>
        <dbReference type="ChEBI" id="CHEBI:15377"/>
        <dbReference type="ChEBI" id="CHEBI:57416"/>
        <dbReference type="ChEBI" id="CHEBI:57822"/>
        <dbReference type="EC" id="3.4.13.22"/>
    </reaction>
</comment>
<dbReference type="PANTHER" id="PTHR43126:SF2">
    <property type="entry name" value="D-ALANYL-D-ALANINE DIPEPTIDASE"/>
    <property type="match status" value="1"/>
</dbReference>
<evidence type="ECO:0000256" key="4">
    <source>
        <dbReference type="ARBA" id="ARBA00022801"/>
    </source>
</evidence>
<accession>A0AAE9YWP9</accession>
<dbReference type="GO" id="GO:0006508">
    <property type="term" value="P:proteolysis"/>
    <property type="evidence" value="ECO:0007669"/>
    <property type="project" value="UniProtKB-KW"/>
</dbReference>
<keyword evidence="4" id="KW-0378">Hydrolase</keyword>
<dbReference type="Pfam" id="PF01427">
    <property type="entry name" value="Peptidase_M15"/>
    <property type="match status" value="1"/>
</dbReference>
<evidence type="ECO:0000256" key="5">
    <source>
        <dbReference type="ARBA" id="ARBA00022833"/>
    </source>
</evidence>
<keyword evidence="5" id="KW-0862">Zinc</keyword>
<gene>
    <name evidence="9" type="ORF">SG35_010210</name>
</gene>
<dbReference type="AlphaFoldDB" id="A0AAE9YWP9"/>
<dbReference type="RefSeq" id="WP_044836318.1">
    <property type="nucleotide sequence ID" value="NZ_CP059735.1"/>
</dbReference>
<proteinExistence type="predicted"/>
<evidence type="ECO:0008006" key="11">
    <source>
        <dbReference type="Google" id="ProtNLM"/>
    </source>
</evidence>
<name>A0AAE9YWP9_9GAMM</name>
<protein>
    <recommendedName>
        <fullName evidence="11">D-alanyl-D-alanine dipeptidase</fullName>
    </recommendedName>
</protein>
<dbReference type="GO" id="GO:0008237">
    <property type="term" value="F:metallopeptidase activity"/>
    <property type="evidence" value="ECO:0007669"/>
    <property type="project" value="UniProtKB-KW"/>
</dbReference>
<evidence type="ECO:0000256" key="8">
    <source>
        <dbReference type="ARBA" id="ARBA00023316"/>
    </source>
</evidence>
<keyword evidence="8" id="KW-0961">Cell wall biogenesis/degradation</keyword>
<evidence type="ECO:0000256" key="7">
    <source>
        <dbReference type="ARBA" id="ARBA00023049"/>
    </source>
</evidence>
<dbReference type="Gene3D" id="3.30.1380.10">
    <property type="match status" value="1"/>
</dbReference>
<keyword evidence="2" id="KW-0645">Protease</keyword>
<evidence type="ECO:0000256" key="3">
    <source>
        <dbReference type="ARBA" id="ARBA00022723"/>
    </source>
</evidence>
<evidence type="ECO:0000256" key="2">
    <source>
        <dbReference type="ARBA" id="ARBA00022670"/>
    </source>
</evidence>
<reference evidence="9 10" key="1">
    <citation type="journal article" date="2015" name="Genome Announc.">
        <title>Draft Genome Sequences of Marine Isolates of Thalassomonas viridans and Thalassomonas actiniarum.</title>
        <authorList>
            <person name="Olonade I."/>
            <person name="van Zyl L.J."/>
            <person name="Trindade M."/>
        </authorList>
    </citation>
    <scope>NUCLEOTIDE SEQUENCE [LARGE SCALE GENOMIC DNA]</scope>
    <source>
        <strain evidence="9 10">A5K-106</strain>
    </source>
</reference>
<dbReference type="GO" id="GO:0071555">
    <property type="term" value="P:cell wall organization"/>
    <property type="evidence" value="ECO:0007669"/>
    <property type="project" value="UniProtKB-KW"/>
</dbReference>
<organism evidence="9 10">
    <name type="scientific">Thalassomonas actiniarum</name>
    <dbReference type="NCBI Taxonomy" id="485447"/>
    <lineage>
        <taxon>Bacteria</taxon>
        <taxon>Pseudomonadati</taxon>
        <taxon>Pseudomonadota</taxon>
        <taxon>Gammaproteobacteria</taxon>
        <taxon>Alteromonadales</taxon>
        <taxon>Colwelliaceae</taxon>
        <taxon>Thalassomonas</taxon>
    </lineage>
</organism>
<dbReference type="GO" id="GO:0046872">
    <property type="term" value="F:metal ion binding"/>
    <property type="evidence" value="ECO:0007669"/>
    <property type="project" value="UniProtKB-KW"/>
</dbReference>
<evidence type="ECO:0000256" key="1">
    <source>
        <dbReference type="ARBA" id="ARBA00001362"/>
    </source>
</evidence>
<keyword evidence="10" id="KW-1185">Reference proteome</keyword>
<dbReference type="InterPro" id="IPR009045">
    <property type="entry name" value="Zn_M74/Hedgehog-like"/>
</dbReference>
<dbReference type="EMBL" id="CP059735">
    <property type="protein sequence ID" value="WDE00962.1"/>
    <property type="molecule type" value="Genomic_DNA"/>
</dbReference>
<evidence type="ECO:0000313" key="10">
    <source>
        <dbReference type="Proteomes" id="UP000032568"/>
    </source>
</evidence>
<evidence type="ECO:0000256" key="6">
    <source>
        <dbReference type="ARBA" id="ARBA00022997"/>
    </source>
</evidence>
<dbReference type="InterPro" id="IPR000755">
    <property type="entry name" value="A_A_dipeptidase"/>
</dbReference>
<dbReference type="Proteomes" id="UP000032568">
    <property type="component" value="Chromosome"/>
</dbReference>
<reference evidence="9 10" key="2">
    <citation type="journal article" date="2022" name="Mar. Drugs">
        <title>Bioassay-Guided Fractionation Leads to the Detection of Cholic Acid Generated by the Rare Thalassomonas sp.</title>
        <authorList>
            <person name="Pheiffer F."/>
            <person name="Schneider Y.K."/>
            <person name="Hansen E.H."/>
            <person name="Andersen J.H."/>
            <person name="Isaksson J."/>
            <person name="Busche T."/>
            <person name="R C."/>
            <person name="Kalinowski J."/>
            <person name="Zyl L.V."/>
            <person name="Trindade M."/>
        </authorList>
    </citation>
    <scope>NUCLEOTIDE SEQUENCE [LARGE SCALE GENOMIC DNA]</scope>
    <source>
        <strain evidence="9 10">A5K-106</strain>
    </source>
</reference>
<dbReference type="KEGG" id="tact:SG35_010210"/>
<dbReference type="SUPFAM" id="SSF55166">
    <property type="entry name" value="Hedgehog/DD-peptidase"/>
    <property type="match status" value="1"/>
</dbReference>
<dbReference type="PANTHER" id="PTHR43126">
    <property type="entry name" value="D-ALANYL-D-ALANINE DIPEPTIDASE"/>
    <property type="match status" value="1"/>
</dbReference>
<keyword evidence="3" id="KW-0479">Metal-binding</keyword>